<keyword evidence="9" id="KW-1185">Reference proteome</keyword>
<dbReference type="AlphaFoldDB" id="A0A8C4XDJ9"/>
<dbReference type="GO" id="GO:0005737">
    <property type="term" value="C:cytoplasm"/>
    <property type="evidence" value="ECO:0007669"/>
    <property type="project" value="UniProtKB-ARBA"/>
</dbReference>
<keyword evidence="3" id="KW-0862">Zinc</keyword>
<keyword evidence="2 4" id="KW-0863">Zinc-finger</keyword>
<evidence type="ECO:0000256" key="4">
    <source>
        <dbReference type="PROSITE-ProRule" id="PRU00024"/>
    </source>
</evidence>
<dbReference type="SMART" id="SM00336">
    <property type="entry name" value="BBOX"/>
    <property type="match status" value="2"/>
</dbReference>
<organism evidence="8 9">
    <name type="scientific">Erpetoichthys calabaricus</name>
    <name type="common">Rope fish</name>
    <name type="synonym">Calamoichthys calabaricus</name>
    <dbReference type="NCBI Taxonomy" id="27687"/>
    <lineage>
        <taxon>Eukaryota</taxon>
        <taxon>Metazoa</taxon>
        <taxon>Chordata</taxon>
        <taxon>Craniata</taxon>
        <taxon>Vertebrata</taxon>
        <taxon>Euteleostomi</taxon>
        <taxon>Actinopterygii</taxon>
        <taxon>Polypteriformes</taxon>
        <taxon>Polypteridae</taxon>
        <taxon>Erpetoichthys</taxon>
    </lineage>
</organism>
<dbReference type="SMART" id="SM00589">
    <property type="entry name" value="PRY"/>
    <property type="match status" value="1"/>
</dbReference>
<dbReference type="InterPro" id="IPR003877">
    <property type="entry name" value="SPRY_dom"/>
</dbReference>
<dbReference type="SUPFAM" id="SSF49899">
    <property type="entry name" value="Concanavalin A-like lectins/glucanases"/>
    <property type="match status" value="1"/>
</dbReference>
<evidence type="ECO:0000256" key="3">
    <source>
        <dbReference type="ARBA" id="ARBA00022833"/>
    </source>
</evidence>
<evidence type="ECO:0000259" key="7">
    <source>
        <dbReference type="PROSITE" id="PS50188"/>
    </source>
</evidence>
<evidence type="ECO:0000259" key="6">
    <source>
        <dbReference type="PROSITE" id="PS50119"/>
    </source>
</evidence>
<name>A0A8C4XDJ9_ERPCA</name>
<evidence type="ECO:0000256" key="5">
    <source>
        <dbReference type="SAM" id="Coils"/>
    </source>
</evidence>
<protein>
    <submittedName>
        <fullName evidence="8">Tripartite motif-containing protein 16-like</fullName>
    </submittedName>
</protein>
<dbReference type="InterPro" id="IPR000315">
    <property type="entry name" value="Znf_B-box"/>
</dbReference>
<keyword evidence="5" id="KW-0175">Coiled coil</keyword>
<dbReference type="PANTHER" id="PTHR25465">
    <property type="entry name" value="B-BOX DOMAIN CONTAINING"/>
    <property type="match status" value="1"/>
</dbReference>
<dbReference type="PROSITE" id="PS50119">
    <property type="entry name" value="ZF_BBOX"/>
    <property type="match status" value="1"/>
</dbReference>
<sequence length="555" mass="64069">MAEENTSLPQDQFHCCMCLETLEGAVSSPFGIHFCKKCIQNGSDKTGEVSYQECRETVNLCKDTVIIEAEEELKPKELSPAPSQSEVGHGDVGCDACTGKRRRAEKFCVTCLASFCKTHIQLHYQVPAWKEHKLIDPSENVQTKICTKHLKSLDIFCKTDQACICIMCVMDTHNTHVMVEPQKERTEKQIHLEAIRSENQKTIEERQTKLEKMRKALEHIKVSADKEVQECEKNFTDLIHCIEETCRKVTEQIRQQETREMEKVEAIIKRLEKEIETLKKRDADVTELLVTDDNIHFLQTFSSLCVPPAKEDLSNMNFMADFSCQTLRKEVSLLKQRLEKLREVKIEKVTSAVNVIPLHIPMFPEQKCRPELLKYFCHLTLDPNTANGHLFLSEGNKKVTVMKKETMYPDHPDRFDHWWQVLCKEALSGTRYYWELVLSGRETEIGVTYKKIARKGKGRDSHIGRNEESCTLTCFSVSSLRHNSRHTKITVPHYHRIGVYLDWPAGSLLFFRVTDTMTLLHKFQSTFTEPLYPAFWLPYKDSCVTICTLNKSGHS</sequence>
<dbReference type="CDD" id="cd19769">
    <property type="entry name" value="Bbox2_TRIM16-like"/>
    <property type="match status" value="1"/>
</dbReference>
<dbReference type="Pfam" id="PF00622">
    <property type="entry name" value="SPRY"/>
    <property type="match status" value="1"/>
</dbReference>
<dbReference type="InterPro" id="IPR058030">
    <property type="entry name" value="TRIM8/14/16/25/29/45/65_CC"/>
</dbReference>
<dbReference type="InterPro" id="IPR051051">
    <property type="entry name" value="E3_ubiq-ligase_TRIM/RNF"/>
</dbReference>
<dbReference type="InterPro" id="IPR001870">
    <property type="entry name" value="B30.2/SPRY"/>
</dbReference>
<dbReference type="SUPFAM" id="SSF57850">
    <property type="entry name" value="RING/U-box"/>
    <property type="match status" value="1"/>
</dbReference>
<dbReference type="Gene3D" id="3.30.160.60">
    <property type="entry name" value="Classic Zinc Finger"/>
    <property type="match status" value="1"/>
</dbReference>
<dbReference type="InterPro" id="IPR003879">
    <property type="entry name" value="Butyrophylin_SPRY"/>
</dbReference>
<feature type="domain" description="B box-type" evidence="6">
    <location>
        <begin position="141"/>
        <end position="181"/>
    </location>
</feature>
<dbReference type="GO" id="GO:0008270">
    <property type="term" value="F:zinc ion binding"/>
    <property type="evidence" value="ECO:0007669"/>
    <property type="project" value="UniProtKB-KW"/>
</dbReference>
<keyword evidence="1" id="KW-0479">Metal-binding</keyword>
<dbReference type="Ensembl" id="ENSECRT00000024618.1">
    <property type="protein sequence ID" value="ENSECRP00000024089.1"/>
    <property type="gene ID" value="ENSECRG00000016318.1"/>
</dbReference>
<gene>
    <name evidence="8" type="primary">LOC114661974</name>
</gene>
<dbReference type="CDD" id="cd16040">
    <property type="entry name" value="SPRY_PRY_SNTX"/>
    <property type="match status" value="1"/>
</dbReference>
<feature type="domain" description="B30.2/SPRY" evidence="7">
    <location>
        <begin position="358"/>
        <end position="553"/>
    </location>
</feature>
<dbReference type="InterPro" id="IPR043136">
    <property type="entry name" value="B30.2/SPRY_sf"/>
</dbReference>
<dbReference type="Proteomes" id="UP000694620">
    <property type="component" value="Chromosome 12"/>
</dbReference>
<evidence type="ECO:0000313" key="9">
    <source>
        <dbReference type="Proteomes" id="UP000694620"/>
    </source>
</evidence>
<dbReference type="Pfam" id="PF13765">
    <property type="entry name" value="PRY"/>
    <property type="match status" value="1"/>
</dbReference>
<dbReference type="Pfam" id="PF25600">
    <property type="entry name" value="TRIM_CC"/>
    <property type="match status" value="1"/>
</dbReference>
<dbReference type="SUPFAM" id="SSF57845">
    <property type="entry name" value="B-box zinc-binding domain"/>
    <property type="match status" value="1"/>
</dbReference>
<accession>A0A8C4XDJ9</accession>
<reference evidence="8" key="3">
    <citation type="submission" date="2025-09" db="UniProtKB">
        <authorList>
            <consortium name="Ensembl"/>
        </authorList>
    </citation>
    <scope>IDENTIFICATION</scope>
</reference>
<feature type="coiled-coil region" evidence="5">
    <location>
        <begin position="214"/>
        <end position="288"/>
    </location>
</feature>
<proteinExistence type="predicted"/>
<evidence type="ECO:0000256" key="1">
    <source>
        <dbReference type="ARBA" id="ARBA00022723"/>
    </source>
</evidence>
<dbReference type="Gene3D" id="2.60.120.920">
    <property type="match status" value="1"/>
</dbReference>
<evidence type="ECO:0000256" key="2">
    <source>
        <dbReference type="ARBA" id="ARBA00022771"/>
    </source>
</evidence>
<dbReference type="SMART" id="SM00449">
    <property type="entry name" value="SPRY"/>
    <property type="match status" value="1"/>
</dbReference>
<dbReference type="PRINTS" id="PR01407">
    <property type="entry name" value="BUTYPHLNCDUF"/>
</dbReference>
<dbReference type="GeneTree" id="ENSGT01150000286950"/>
<dbReference type="PANTHER" id="PTHR25465:SF14">
    <property type="entry name" value="E3 UBIQUITIN-PROTEIN LIGASE TRIM65"/>
    <property type="match status" value="1"/>
</dbReference>
<dbReference type="PROSITE" id="PS50188">
    <property type="entry name" value="B302_SPRY"/>
    <property type="match status" value="1"/>
</dbReference>
<evidence type="ECO:0000313" key="8">
    <source>
        <dbReference type="Ensembl" id="ENSECRP00000024089.1"/>
    </source>
</evidence>
<dbReference type="InterPro" id="IPR006574">
    <property type="entry name" value="PRY"/>
</dbReference>
<reference evidence="8" key="1">
    <citation type="submission" date="2021-06" db="EMBL/GenBank/DDBJ databases">
        <authorList>
            <consortium name="Wellcome Sanger Institute Data Sharing"/>
        </authorList>
    </citation>
    <scope>NUCLEOTIDE SEQUENCE [LARGE SCALE GENOMIC DNA]</scope>
</reference>
<dbReference type="InterPro" id="IPR013320">
    <property type="entry name" value="ConA-like_dom_sf"/>
</dbReference>
<dbReference type="Pfam" id="PF00643">
    <property type="entry name" value="zf-B_box"/>
    <property type="match status" value="1"/>
</dbReference>
<reference evidence="8" key="2">
    <citation type="submission" date="2025-08" db="UniProtKB">
        <authorList>
            <consortium name="Ensembl"/>
        </authorList>
    </citation>
    <scope>IDENTIFICATION</scope>
</reference>
<dbReference type="Gene3D" id="4.10.830.40">
    <property type="match status" value="1"/>
</dbReference>